<dbReference type="InterPro" id="IPR043519">
    <property type="entry name" value="NT_sf"/>
</dbReference>
<dbReference type="InterPro" id="IPR007685">
    <property type="entry name" value="RelA_SpoT"/>
</dbReference>
<dbReference type="InterPro" id="IPR033655">
    <property type="entry name" value="TGS_RelA/SpoT"/>
</dbReference>
<dbReference type="Gene3D" id="3.10.20.30">
    <property type="match status" value="1"/>
</dbReference>
<dbReference type="GO" id="GO:0015969">
    <property type="term" value="P:guanosine tetraphosphate metabolic process"/>
    <property type="evidence" value="ECO:0007669"/>
    <property type="project" value="InterPro"/>
</dbReference>
<dbReference type="SUPFAM" id="SSF109604">
    <property type="entry name" value="HD-domain/PDEase-like"/>
    <property type="match status" value="1"/>
</dbReference>
<dbReference type="InterPro" id="IPR012675">
    <property type="entry name" value="Beta-grasp_dom_sf"/>
</dbReference>
<reference evidence="2 3" key="1">
    <citation type="submission" date="2019-03" db="EMBL/GenBank/DDBJ databases">
        <title>Porphyromonas levii Isolated from the Uterus of Dairy Cows.</title>
        <authorList>
            <person name="Francis A.M."/>
        </authorList>
    </citation>
    <scope>NUCLEOTIDE SEQUENCE [LARGE SCALE GENOMIC DNA]</scope>
    <source>
        <strain evidence="2 3">AF5678</strain>
    </source>
</reference>
<comment type="similarity">
    <text evidence="1">Belongs to the RelA/SpoT family.</text>
</comment>
<dbReference type="Proteomes" id="UP000297225">
    <property type="component" value="Unassembled WGS sequence"/>
</dbReference>
<dbReference type="Pfam" id="PF13328">
    <property type="entry name" value="HD_4"/>
    <property type="match status" value="1"/>
</dbReference>
<sequence length="733" mass="84444">MKKYTDLDQYSTIEQLIVRLDALPHNVSEKEWYRVKEILQKYLKERPDLKDQFGIHPLARRLLTATTLVDEMGIGGTPIMAVLLQLPLRDGVVTQEELKGFLSEDVLYLLRLMQKVTDLYAKNAVVTSDNFSHFLLSFAEDVRVILILISERLVQLRLAGDYLSEDLQLDLSMEASFLYAPLAHRMGLYNIKGEMEDFCLKYTDREIYNFIKDKLAATKKTRDTYIASFIDPVKKALEESGLMFTIKGRTKSISSIRNKLVKQKIEFEAIYDLFAIRVIIDAPLEEERSQCWKAYSIITDMYQPNPKRMKDWLSIPKSNGYESLHITVLGPQQKWVEVQIRTERMDEIAEKGLAAHWRYKGVKSESGLDEFMTTVRRTLENKSATSEEVMQEFRMNLYDEEIYVFTPKGDLVKLPKGASILDFAYAIHSGIGEKTVSAQVNGRNVSIRQQLQNGDTVSINTSANQTPKQDWLRYVITSKARNKIKQWLRIESEKSIQLVREELNRRLRNRKLEYDEAVFTKLVRRKGYKATSHFFLAIQNKQTDLDTFLDEYKLAFQEPEQAEERHISADKFVSSTLPEKIIAEETEDILTIDNNLSGIDYQLAKCCNPIYGDKIFAFTSRSGIRIHRMNCPNAPDLFNRFGYRILKARWKGDTSRGSEVVLRVIGHDDLSVVNAVVSQVGTEKELTLRSYNIQSADGLFQATLHIYIKEASRLNPLLKSLRTLPGIKSVERV</sequence>
<dbReference type="GO" id="GO:0005886">
    <property type="term" value="C:plasma membrane"/>
    <property type="evidence" value="ECO:0007669"/>
    <property type="project" value="TreeGrafter"/>
</dbReference>
<keyword evidence="3" id="KW-1185">Reference proteome</keyword>
<dbReference type="SMART" id="SM00954">
    <property type="entry name" value="RelA_SpoT"/>
    <property type="match status" value="1"/>
</dbReference>
<evidence type="ECO:0000313" key="2">
    <source>
        <dbReference type="EMBL" id="TFH95114.1"/>
    </source>
</evidence>
<dbReference type="InterPro" id="IPR012676">
    <property type="entry name" value="TGS-like"/>
</dbReference>
<dbReference type="CDD" id="cd05399">
    <property type="entry name" value="NT_Rel-Spo_like"/>
    <property type="match status" value="1"/>
</dbReference>
<dbReference type="PROSITE" id="PS51880">
    <property type="entry name" value="TGS"/>
    <property type="match status" value="1"/>
</dbReference>
<dbReference type="OrthoDB" id="9805041at2"/>
<dbReference type="PANTHER" id="PTHR21262">
    <property type="entry name" value="GUANOSINE-3',5'-BIS DIPHOSPHATE 3'-PYROPHOSPHOHYDROLASE"/>
    <property type="match status" value="1"/>
</dbReference>
<dbReference type="Pfam" id="PF13291">
    <property type="entry name" value="ACT_4"/>
    <property type="match status" value="1"/>
</dbReference>
<proteinExistence type="inferred from homology"/>
<dbReference type="Pfam" id="PF04607">
    <property type="entry name" value="RelA_SpoT"/>
    <property type="match status" value="1"/>
</dbReference>
<dbReference type="EMBL" id="SPNC01000065">
    <property type="protein sequence ID" value="TFH95114.1"/>
    <property type="molecule type" value="Genomic_DNA"/>
</dbReference>
<gene>
    <name evidence="2" type="ORF">E4P47_05230</name>
</gene>
<dbReference type="STRING" id="1122973.GCA_000379925_00297"/>
<dbReference type="CDD" id="cd01668">
    <property type="entry name" value="TGS_RSH"/>
    <property type="match status" value="1"/>
</dbReference>
<dbReference type="Gene3D" id="1.10.3210.10">
    <property type="entry name" value="Hypothetical protein af1432"/>
    <property type="match status" value="1"/>
</dbReference>
<dbReference type="SUPFAM" id="SSF81271">
    <property type="entry name" value="TGS-like"/>
    <property type="match status" value="1"/>
</dbReference>
<protein>
    <submittedName>
        <fullName evidence="2">Bifunctional (P)ppGpp synthetase/guanosine-3',5'-bis(Diphosphate) 3'-pyrophosphohydrolase</fullName>
    </submittedName>
</protein>
<accession>A0A4Y8WPY4</accession>
<dbReference type="InterPro" id="IPR004095">
    <property type="entry name" value="TGS"/>
</dbReference>
<dbReference type="AlphaFoldDB" id="A0A4Y8WPY4"/>
<evidence type="ECO:0000256" key="1">
    <source>
        <dbReference type="ARBA" id="ARBA00007476"/>
    </source>
</evidence>
<dbReference type="GO" id="GO:0016787">
    <property type="term" value="F:hydrolase activity"/>
    <property type="evidence" value="ECO:0007669"/>
    <property type="project" value="UniProtKB-KW"/>
</dbReference>
<comment type="caution">
    <text evidence="2">The sequence shown here is derived from an EMBL/GenBank/DDBJ whole genome shotgun (WGS) entry which is preliminary data.</text>
</comment>
<dbReference type="Gene3D" id="3.30.460.10">
    <property type="entry name" value="Beta Polymerase, domain 2"/>
    <property type="match status" value="1"/>
</dbReference>
<dbReference type="SUPFAM" id="SSF81301">
    <property type="entry name" value="Nucleotidyltransferase"/>
    <property type="match status" value="1"/>
</dbReference>
<name>A0A4Y8WPY4_9PORP</name>
<dbReference type="FunFam" id="3.10.20.30:FF:000002">
    <property type="entry name" value="GTP pyrophosphokinase (RelA/SpoT)"/>
    <property type="match status" value="1"/>
</dbReference>
<dbReference type="RefSeq" id="WP_134849300.1">
    <property type="nucleotide sequence ID" value="NZ_CP197400.1"/>
</dbReference>
<keyword evidence="2" id="KW-0378">Hydrolase</keyword>
<organism evidence="2 3">
    <name type="scientific">Porphyromonas levii</name>
    <dbReference type="NCBI Taxonomy" id="28114"/>
    <lineage>
        <taxon>Bacteria</taxon>
        <taxon>Pseudomonadati</taxon>
        <taxon>Bacteroidota</taxon>
        <taxon>Bacteroidia</taxon>
        <taxon>Bacteroidales</taxon>
        <taxon>Porphyromonadaceae</taxon>
        <taxon>Porphyromonas</taxon>
    </lineage>
</organism>
<dbReference type="Gene3D" id="3.30.70.260">
    <property type="match status" value="1"/>
</dbReference>
<dbReference type="GeneID" id="66797542"/>
<dbReference type="InterPro" id="IPR002912">
    <property type="entry name" value="ACT_dom"/>
</dbReference>
<dbReference type="PANTHER" id="PTHR21262:SF31">
    <property type="entry name" value="GTP PYROPHOSPHOKINASE"/>
    <property type="match status" value="1"/>
</dbReference>
<dbReference type="Pfam" id="PF02824">
    <property type="entry name" value="TGS"/>
    <property type="match status" value="1"/>
</dbReference>
<evidence type="ECO:0000313" key="3">
    <source>
        <dbReference type="Proteomes" id="UP000297225"/>
    </source>
</evidence>